<dbReference type="GO" id="GO:0005634">
    <property type="term" value="C:nucleus"/>
    <property type="evidence" value="ECO:0007669"/>
    <property type="project" value="TreeGrafter"/>
</dbReference>
<dbReference type="Gene3D" id="1.10.510.10">
    <property type="entry name" value="Transferase(Phosphotransferase) domain 1"/>
    <property type="match status" value="1"/>
</dbReference>
<organism evidence="1 2">
    <name type="scientific">Anisakis simplex</name>
    <name type="common">Herring worm</name>
    <dbReference type="NCBI Taxonomy" id="6269"/>
    <lineage>
        <taxon>Eukaryota</taxon>
        <taxon>Metazoa</taxon>
        <taxon>Ecdysozoa</taxon>
        <taxon>Nematoda</taxon>
        <taxon>Chromadorea</taxon>
        <taxon>Rhabditida</taxon>
        <taxon>Spirurina</taxon>
        <taxon>Ascaridomorpha</taxon>
        <taxon>Ascaridoidea</taxon>
        <taxon>Anisakidae</taxon>
        <taxon>Anisakis</taxon>
        <taxon>Anisakis simplex complex</taxon>
    </lineage>
</organism>
<evidence type="ECO:0000313" key="2">
    <source>
        <dbReference type="Proteomes" id="UP000267096"/>
    </source>
</evidence>
<dbReference type="GO" id="GO:0072354">
    <property type="term" value="F:histone H3T3 kinase activity"/>
    <property type="evidence" value="ECO:0007669"/>
    <property type="project" value="TreeGrafter"/>
</dbReference>
<dbReference type="Pfam" id="PF12330">
    <property type="entry name" value="Haspin_kinase"/>
    <property type="match status" value="1"/>
</dbReference>
<dbReference type="EMBL" id="UYRR01003823">
    <property type="protein sequence ID" value="VDK20486.1"/>
    <property type="molecule type" value="Genomic_DNA"/>
</dbReference>
<dbReference type="PANTHER" id="PTHR24419:SF18">
    <property type="entry name" value="SERINE_THREONINE-PROTEIN KINASE HASPIN"/>
    <property type="match status" value="1"/>
</dbReference>
<dbReference type="OrthoDB" id="21018at2759"/>
<dbReference type="GO" id="GO:0005737">
    <property type="term" value="C:cytoplasm"/>
    <property type="evidence" value="ECO:0007669"/>
    <property type="project" value="TreeGrafter"/>
</dbReference>
<proteinExistence type="predicted"/>
<reference evidence="1 2" key="1">
    <citation type="submission" date="2018-11" db="EMBL/GenBank/DDBJ databases">
        <authorList>
            <consortium name="Pathogen Informatics"/>
        </authorList>
    </citation>
    <scope>NUCLEOTIDE SEQUENCE [LARGE SCALE GENOMIC DNA]</scope>
</reference>
<keyword evidence="2" id="KW-1185">Reference proteome</keyword>
<gene>
    <name evidence="1" type="ORF">ASIM_LOCUS2730</name>
</gene>
<name>A0A3P6N5I4_ANISI</name>
<protein>
    <recommendedName>
        <fullName evidence="3">Protein kinase domain-containing protein</fullName>
    </recommendedName>
</protein>
<dbReference type="Gene3D" id="3.30.200.20">
    <property type="entry name" value="Phosphorylase Kinase, domain 1"/>
    <property type="match status" value="1"/>
</dbReference>
<sequence>MLSSGQRYATPCFIGARKVYLVRGKYPDLLTTAWNEFAAERSYYNDCPEVHDEQQHFVIFESADGGVNLDAFKIKIKRFIFISEIKIQRFDQVISVFVQLMLSLAIAERLLCFEHRDLHAGNILIQSVPIKTDIE</sequence>
<dbReference type="AlphaFoldDB" id="A0A3P6N5I4"/>
<evidence type="ECO:0008006" key="3">
    <source>
        <dbReference type="Google" id="ProtNLM"/>
    </source>
</evidence>
<accession>A0A3P6N5I4</accession>
<evidence type="ECO:0000313" key="1">
    <source>
        <dbReference type="EMBL" id="VDK20486.1"/>
    </source>
</evidence>
<dbReference type="GO" id="GO:0035556">
    <property type="term" value="P:intracellular signal transduction"/>
    <property type="evidence" value="ECO:0007669"/>
    <property type="project" value="TreeGrafter"/>
</dbReference>
<dbReference type="Proteomes" id="UP000267096">
    <property type="component" value="Unassembled WGS sequence"/>
</dbReference>
<dbReference type="InterPro" id="IPR011009">
    <property type="entry name" value="Kinase-like_dom_sf"/>
</dbReference>
<dbReference type="GO" id="GO:0000278">
    <property type="term" value="P:mitotic cell cycle"/>
    <property type="evidence" value="ECO:0007669"/>
    <property type="project" value="TreeGrafter"/>
</dbReference>
<dbReference type="PANTHER" id="PTHR24419">
    <property type="entry name" value="INTERLEUKIN-1 RECEPTOR-ASSOCIATED KINASE"/>
    <property type="match status" value="1"/>
</dbReference>
<dbReference type="SUPFAM" id="SSF56112">
    <property type="entry name" value="Protein kinase-like (PK-like)"/>
    <property type="match status" value="1"/>
</dbReference>